<reference evidence="2" key="1">
    <citation type="submission" date="2020-05" db="EMBL/GenBank/DDBJ databases">
        <authorList>
            <person name="Chiriac C."/>
            <person name="Salcher M."/>
            <person name="Ghai R."/>
            <person name="Kavagutti S V."/>
        </authorList>
    </citation>
    <scope>NUCLEOTIDE SEQUENCE</scope>
</reference>
<dbReference type="EMBL" id="CAFBPN010000043">
    <property type="protein sequence ID" value="CAB5021714.1"/>
    <property type="molecule type" value="Genomic_DNA"/>
</dbReference>
<dbReference type="AlphaFoldDB" id="A0A6J7R3F8"/>
<gene>
    <name evidence="2" type="ORF">UFOPK4098_00908</name>
</gene>
<dbReference type="CDD" id="cd06587">
    <property type="entry name" value="VOC"/>
    <property type="match status" value="1"/>
</dbReference>
<dbReference type="Pfam" id="PF00903">
    <property type="entry name" value="Glyoxalase"/>
    <property type="match status" value="1"/>
</dbReference>
<feature type="domain" description="VOC" evidence="1">
    <location>
        <begin position="7"/>
        <end position="133"/>
    </location>
</feature>
<evidence type="ECO:0000313" key="2">
    <source>
        <dbReference type="EMBL" id="CAB5021714.1"/>
    </source>
</evidence>
<sequence length="136" mass="14432">MTLVQLSKDSIDLGIVVSDADKALAFYRDLLGFPLQGEMPMPGGAKMYRLLCGTSLLKIIHAPGDLGGAAKGGITGALGYRYFTMYVTNLQEISDRCAAAGYNVAIAPVTIRPGVTIAMVEDPDGNWVEFLETSAT</sequence>
<name>A0A6J7R3F8_9ZZZZ</name>
<proteinExistence type="predicted"/>
<dbReference type="PROSITE" id="PS51819">
    <property type="entry name" value="VOC"/>
    <property type="match status" value="1"/>
</dbReference>
<dbReference type="Gene3D" id="3.10.180.10">
    <property type="entry name" value="2,3-Dihydroxybiphenyl 1,2-Dioxygenase, domain 1"/>
    <property type="match status" value="1"/>
</dbReference>
<dbReference type="SUPFAM" id="SSF54593">
    <property type="entry name" value="Glyoxalase/Bleomycin resistance protein/Dihydroxybiphenyl dioxygenase"/>
    <property type="match status" value="1"/>
</dbReference>
<dbReference type="InterPro" id="IPR037523">
    <property type="entry name" value="VOC_core"/>
</dbReference>
<accession>A0A6J7R3F8</accession>
<evidence type="ECO:0000259" key="1">
    <source>
        <dbReference type="PROSITE" id="PS51819"/>
    </source>
</evidence>
<protein>
    <submittedName>
        <fullName evidence="2">Unannotated protein</fullName>
    </submittedName>
</protein>
<dbReference type="InterPro" id="IPR004360">
    <property type="entry name" value="Glyas_Fos-R_dOase_dom"/>
</dbReference>
<organism evidence="2">
    <name type="scientific">freshwater metagenome</name>
    <dbReference type="NCBI Taxonomy" id="449393"/>
    <lineage>
        <taxon>unclassified sequences</taxon>
        <taxon>metagenomes</taxon>
        <taxon>ecological metagenomes</taxon>
    </lineage>
</organism>
<dbReference type="InterPro" id="IPR029068">
    <property type="entry name" value="Glyas_Bleomycin-R_OHBP_Dase"/>
</dbReference>